<organism evidence="3 4">
    <name type="scientific">Deefgea tanakiae</name>
    <dbReference type="NCBI Taxonomy" id="2865840"/>
    <lineage>
        <taxon>Bacteria</taxon>
        <taxon>Pseudomonadati</taxon>
        <taxon>Pseudomonadota</taxon>
        <taxon>Betaproteobacteria</taxon>
        <taxon>Neisseriales</taxon>
        <taxon>Chitinibacteraceae</taxon>
        <taxon>Deefgea</taxon>
    </lineage>
</organism>
<evidence type="ECO:0000256" key="1">
    <source>
        <dbReference type="ARBA" id="ARBA00022729"/>
    </source>
</evidence>
<dbReference type="Gene3D" id="3.40.190.10">
    <property type="entry name" value="Periplasmic binding protein-like II"/>
    <property type="match status" value="2"/>
</dbReference>
<dbReference type="Proteomes" id="UP000825679">
    <property type="component" value="Chromosome"/>
</dbReference>
<keyword evidence="1" id="KW-0732">Signal</keyword>
<sequence>MITPTASAKVLELVTLQYPPYAYQAQGEVKGMAVELIQEAFRRMKQPIKISILPWARAIYRIEQGQSDAIFTIYKTKERAVFTDYSNEILIHQSMALFTRKDSPIKFDGQLSALAQYRFGVVRKVSYGDIFDQAVSNHQISPPDITDTGEQNVMKLLQGRFDILVSNKLGALHILQQMGQAEKVSMLSPEIEQIPSYIAFAKKNHLQVTRDQFDATLREMKRDGSYAKIVSRYLLP</sequence>
<name>A0ABX8ZC86_9NEIS</name>
<dbReference type="InterPro" id="IPR001638">
    <property type="entry name" value="Solute-binding_3/MltF_N"/>
</dbReference>
<gene>
    <name evidence="3" type="ORF">K4H28_00710</name>
</gene>
<proteinExistence type="predicted"/>
<dbReference type="SMART" id="SM00062">
    <property type="entry name" value="PBPb"/>
    <property type="match status" value="1"/>
</dbReference>
<dbReference type="Pfam" id="PF00497">
    <property type="entry name" value="SBP_bac_3"/>
    <property type="match status" value="1"/>
</dbReference>
<protein>
    <submittedName>
        <fullName evidence="3">Transporter substrate-binding domain-containing protein</fullName>
    </submittedName>
</protein>
<evidence type="ECO:0000259" key="2">
    <source>
        <dbReference type="SMART" id="SM00062"/>
    </source>
</evidence>
<dbReference type="PANTHER" id="PTHR35936:SF25">
    <property type="entry name" value="ABC TRANSPORTER SUBSTRATE-BINDING PROTEIN"/>
    <property type="match status" value="1"/>
</dbReference>
<keyword evidence="4" id="KW-1185">Reference proteome</keyword>
<evidence type="ECO:0000313" key="4">
    <source>
        <dbReference type="Proteomes" id="UP000825679"/>
    </source>
</evidence>
<dbReference type="PANTHER" id="PTHR35936">
    <property type="entry name" value="MEMBRANE-BOUND LYTIC MUREIN TRANSGLYCOSYLASE F"/>
    <property type="match status" value="1"/>
</dbReference>
<accession>A0ABX8ZC86</accession>
<feature type="domain" description="Solute-binding protein family 3/N-terminal" evidence="2">
    <location>
        <begin position="10"/>
        <end position="236"/>
    </location>
</feature>
<dbReference type="SUPFAM" id="SSF53850">
    <property type="entry name" value="Periplasmic binding protein-like II"/>
    <property type="match status" value="1"/>
</dbReference>
<evidence type="ECO:0000313" key="3">
    <source>
        <dbReference type="EMBL" id="QZA79385.1"/>
    </source>
</evidence>
<reference evidence="3 4" key="1">
    <citation type="submission" date="2021-08" db="EMBL/GenBank/DDBJ databases">
        <title>complete genome sequencing of Deefgea sp. D25.</title>
        <authorList>
            <person name="Bae J.-W."/>
            <person name="Gim D.-H."/>
        </authorList>
    </citation>
    <scope>NUCLEOTIDE SEQUENCE [LARGE SCALE GENOMIC DNA]</scope>
    <source>
        <strain evidence="3 4">D25</strain>
    </source>
</reference>
<dbReference type="EMBL" id="CP081150">
    <property type="protein sequence ID" value="QZA79385.1"/>
    <property type="molecule type" value="Genomic_DNA"/>
</dbReference>